<feature type="transmembrane region" description="Helical" evidence="9">
    <location>
        <begin position="131"/>
        <end position="153"/>
    </location>
</feature>
<name>A0A1H6MBP2_9GAMM</name>
<feature type="transmembrane region" description="Helical" evidence="9">
    <location>
        <begin position="165"/>
        <end position="185"/>
    </location>
</feature>
<dbReference type="GO" id="GO:0017004">
    <property type="term" value="P:cytochrome complex assembly"/>
    <property type="evidence" value="ECO:0007669"/>
    <property type="project" value="UniProtKB-KW"/>
</dbReference>
<keyword evidence="7 9" id="KW-1133">Transmembrane helix</keyword>
<sequence length="249" mass="28147">MKIKLPQWFYQLASPRWFYEFSGKLLPWFSIAAFILLITGSVWGLAFAPEDYQQGNSFRIIYVHVPASILAQSCYMLMAIAGAIGLIWKMKMAHVVAKSCASFGASIAIMSLATGAIWGKPTWGAWWVWDARLTAMLVLFFLYVGVIALHSAFENTQSADKASAILSLVGLVNIPIIKYSVEWWNTLHQGATFKVTEKPAMPPEMWIPLLIMVLGFYCFFAVILMQRARIEVLQREKKAGWVQEIIKQN</sequence>
<dbReference type="NCBIfam" id="TIGR01191">
    <property type="entry name" value="ccmC"/>
    <property type="match status" value="1"/>
</dbReference>
<evidence type="ECO:0000256" key="6">
    <source>
        <dbReference type="ARBA" id="ARBA00022748"/>
    </source>
</evidence>
<feature type="transmembrane region" description="Helical" evidence="9">
    <location>
        <begin position="25"/>
        <end position="48"/>
    </location>
</feature>
<feature type="transmembrane region" description="Helical" evidence="9">
    <location>
        <begin position="205"/>
        <end position="225"/>
    </location>
</feature>
<dbReference type="EMBL" id="CDSC02000359">
    <property type="protein sequence ID" value="SEH95051.1"/>
    <property type="molecule type" value="Genomic_DNA"/>
</dbReference>
<proteinExistence type="inferred from homology"/>
<evidence type="ECO:0000256" key="5">
    <source>
        <dbReference type="ARBA" id="ARBA00022692"/>
    </source>
</evidence>
<feature type="transmembrane region" description="Helical" evidence="9">
    <location>
        <begin position="100"/>
        <end position="119"/>
    </location>
</feature>
<organism evidence="11 12">
    <name type="scientific">Bathymodiolus azoricus thioautotrophic gill symbiont</name>
    <dbReference type="NCBI Taxonomy" id="235205"/>
    <lineage>
        <taxon>Bacteria</taxon>
        <taxon>Pseudomonadati</taxon>
        <taxon>Pseudomonadota</taxon>
        <taxon>Gammaproteobacteria</taxon>
        <taxon>sulfur-oxidizing symbionts</taxon>
    </lineage>
</organism>
<feature type="transmembrane region" description="Helical" evidence="9">
    <location>
        <begin position="60"/>
        <end position="88"/>
    </location>
</feature>
<feature type="domain" description="Cytochrome c assembly protein" evidence="10">
    <location>
        <begin position="17"/>
        <end position="188"/>
    </location>
</feature>
<dbReference type="InterPro" id="IPR002541">
    <property type="entry name" value="Cyt_c_assembly"/>
</dbReference>
<evidence type="ECO:0000256" key="3">
    <source>
        <dbReference type="ARBA" id="ARBA00005840"/>
    </source>
</evidence>
<evidence type="ECO:0000256" key="7">
    <source>
        <dbReference type="ARBA" id="ARBA00022989"/>
    </source>
</evidence>
<protein>
    <recommendedName>
        <fullName evidence="4 9">Heme exporter protein C</fullName>
    </recommendedName>
    <alternativeName>
        <fullName evidence="9">Cytochrome c-type biogenesis protein</fullName>
    </alternativeName>
</protein>
<evidence type="ECO:0000256" key="1">
    <source>
        <dbReference type="ARBA" id="ARBA00002442"/>
    </source>
</evidence>
<evidence type="ECO:0000313" key="12">
    <source>
        <dbReference type="Proteomes" id="UP000198988"/>
    </source>
</evidence>
<dbReference type="Proteomes" id="UP000198988">
    <property type="component" value="Unassembled WGS sequence"/>
</dbReference>
<evidence type="ECO:0000259" key="10">
    <source>
        <dbReference type="Pfam" id="PF01578"/>
    </source>
</evidence>
<evidence type="ECO:0000256" key="9">
    <source>
        <dbReference type="RuleBase" id="RU364092"/>
    </source>
</evidence>
<comment type="similarity">
    <text evidence="3 9">Belongs to the CcmC/CycZ/HelC family.</text>
</comment>
<evidence type="ECO:0000313" key="11">
    <source>
        <dbReference type="EMBL" id="SEH95051.1"/>
    </source>
</evidence>
<dbReference type="GO" id="GO:0020037">
    <property type="term" value="F:heme binding"/>
    <property type="evidence" value="ECO:0007669"/>
    <property type="project" value="InterPro"/>
</dbReference>
<keyword evidence="6 9" id="KW-0201">Cytochrome c-type biogenesis</keyword>
<comment type="subcellular location">
    <subcellularLocation>
        <location evidence="9">Cell inner membrane</location>
    </subcellularLocation>
    <subcellularLocation>
        <location evidence="2">Membrane</location>
        <topology evidence="2">Multi-pass membrane protein</topology>
    </subcellularLocation>
</comment>
<dbReference type="PANTHER" id="PTHR30071">
    <property type="entry name" value="HEME EXPORTER PROTEIN C"/>
    <property type="match status" value="1"/>
</dbReference>
<keyword evidence="5 9" id="KW-0812">Transmembrane</keyword>
<dbReference type="GO" id="GO:0015232">
    <property type="term" value="F:heme transmembrane transporter activity"/>
    <property type="evidence" value="ECO:0007669"/>
    <property type="project" value="InterPro"/>
</dbReference>
<evidence type="ECO:0000256" key="8">
    <source>
        <dbReference type="ARBA" id="ARBA00023136"/>
    </source>
</evidence>
<dbReference type="InterPro" id="IPR003557">
    <property type="entry name" value="Cyt_c_biogenesis_CcmC"/>
</dbReference>
<keyword evidence="9" id="KW-0997">Cell inner membrane</keyword>
<dbReference type="InterPro" id="IPR045062">
    <property type="entry name" value="Cyt_c_biogenesis_CcsA/CcmC"/>
</dbReference>
<dbReference type="Pfam" id="PF01578">
    <property type="entry name" value="Cytochrom_C_asm"/>
    <property type="match status" value="1"/>
</dbReference>
<comment type="function">
    <text evidence="1 9">Required for the export of heme to the periplasm for the biogenesis of c-type cytochromes.</text>
</comment>
<keyword evidence="8 9" id="KW-0472">Membrane</keyword>
<accession>A0A1H6MBP2</accession>
<reference evidence="12" key="1">
    <citation type="submission" date="2016-06" db="EMBL/GenBank/DDBJ databases">
        <authorList>
            <person name="Petersen J."/>
            <person name="Sayavedra L."/>
        </authorList>
    </citation>
    <scope>NUCLEOTIDE SEQUENCE [LARGE SCALE GENOMIC DNA]</scope>
    <source>
        <strain evidence="12">BazSymA</strain>
    </source>
</reference>
<keyword evidence="9" id="KW-1003">Cell membrane</keyword>
<dbReference type="OrthoDB" id="9778550at2"/>
<dbReference type="AlphaFoldDB" id="A0A1H6MBP2"/>
<gene>
    <name evidence="9" type="primary">ccmC</name>
    <name evidence="11" type="ORF">BAZSYMA_ACONTIG46737_0</name>
</gene>
<dbReference type="PRINTS" id="PR01386">
    <property type="entry name" value="CCMCBIOGNSIS"/>
</dbReference>
<dbReference type="GO" id="GO:0005886">
    <property type="term" value="C:plasma membrane"/>
    <property type="evidence" value="ECO:0007669"/>
    <property type="project" value="UniProtKB-SubCell"/>
</dbReference>
<dbReference type="PANTHER" id="PTHR30071:SF1">
    <property type="entry name" value="CYTOCHROME B_B6 PROTEIN-RELATED"/>
    <property type="match status" value="1"/>
</dbReference>
<keyword evidence="9" id="KW-0813">Transport</keyword>
<evidence type="ECO:0000256" key="4">
    <source>
        <dbReference type="ARBA" id="ARBA00016463"/>
    </source>
</evidence>
<evidence type="ECO:0000256" key="2">
    <source>
        <dbReference type="ARBA" id="ARBA00004141"/>
    </source>
</evidence>